<name>B8CZ93_HALOH</name>
<dbReference type="STRING" id="373903.Hore_18630"/>
<accession>B8CZ93</accession>
<proteinExistence type="predicted"/>
<dbReference type="RefSeq" id="WP_015923581.1">
    <property type="nucleotide sequence ID" value="NC_011899.1"/>
</dbReference>
<organism evidence="2 3">
    <name type="scientific">Halothermothrix orenii (strain H 168 / OCM 544 / DSM 9562)</name>
    <dbReference type="NCBI Taxonomy" id="373903"/>
    <lineage>
        <taxon>Bacteria</taxon>
        <taxon>Bacillati</taxon>
        <taxon>Bacillota</taxon>
        <taxon>Clostridia</taxon>
        <taxon>Halanaerobiales</taxon>
        <taxon>Halothermotrichaceae</taxon>
        <taxon>Halothermothrix</taxon>
    </lineage>
</organism>
<gene>
    <name evidence="2" type="ordered locus">Hore_18630</name>
</gene>
<keyword evidence="1" id="KW-0472">Membrane</keyword>
<keyword evidence="1" id="KW-0812">Transmembrane</keyword>
<evidence type="ECO:0008006" key="4">
    <source>
        <dbReference type="Google" id="ProtNLM"/>
    </source>
</evidence>
<evidence type="ECO:0000313" key="3">
    <source>
        <dbReference type="Proteomes" id="UP000000719"/>
    </source>
</evidence>
<dbReference type="EMBL" id="CP001098">
    <property type="protein sequence ID" value="ACL70612.1"/>
    <property type="molecule type" value="Genomic_DNA"/>
</dbReference>
<feature type="transmembrane region" description="Helical" evidence="1">
    <location>
        <begin position="12"/>
        <end position="32"/>
    </location>
</feature>
<evidence type="ECO:0000256" key="1">
    <source>
        <dbReference type="SAM" id="Phobius"/>
    </source>
</evidence>
<dbReference type="Gene3D" id="3.30.70.60">
    <property type="match status" value="1"/>
</dbReference>
<reference evidence="2 3" key="1">
    <citation type="journal article" date="2009" name="PLoS ONE">
        <title>Genome analysis of the anaerobic thermohalophilic bacterium Halothermothrix orenii.</title>
        <authorList>
            <person name="Mavromatis K."/>
            <person name="Ivanova N."/>
            <person name="Anderson I."/>
            <person name="Lykidis A."/>
            <person name="Hooper S.D."/>
            <person name="Sun H."/>
            <person name="Kunin V."/>
            <person name="Lapidus A."/>
            <person name="Hugenholtz P."/>
            <person name="Patel B."/>
            <person name="Kyrpides N.C."/>
        </authorList>
    </citation>
    <scope>NUCLEOTIDE SEQUENCE [LARGE SCALE GENOMIC DNA]</scope>
    <source>
        <strain evidence="3">H 168 / OCM 544 / DSM 9562</strain>
    </source>
</reference>
<sequence length="195" mass="22567">MALTRREKKLLVTAIIIIVTVSLVKWGLLPLWNKYDHIHKESLKLEHEIEKSKFVINSSLKYLNILEEKKQELRLLKSSFFKGKPEKIKLSVLNNLDKYIRECQLKVITKNVEMVNDNGSGYKSLKYHIHLEGRLLNLVRFLERLNQSHKTYLVQALSIKGDVSTSFLTFNLVIQVIFFEDGIENVQKGEGVSGV</sequence>
<protein>
    <recommendedName>
        <fullName evidence="4">Tfp pilus assembly protein PilO</fullName>
    </recommendedName>
</protein>
<dbReference type="AlphaFoldDB" id="B8CZ93"/>
<evidence type="ECO:0000313" key="2">
    <source>
        <dbReference type="EMBL" id="ACL70612.1"/>
    </source>
</evidence>
<dbReference type="KEGG" id="hor:Hore_18630"/>
<keyword evidence="3" id="KW-1185">Reference proteome</keyword>
<dbReference type="Proteomes" id="UP000000719">
    <property type="component" value="Chromosome"/>
</dbReference>
<keyword evidence="1" id="KW-1133">Transmembrane helix</keyword>
<dbReference type="HOGENOM" id="CLU_1394652_0_0_9"/>
<dbReference type="InterPro" id="IPR014717">
    <property type="entry name" value="Transl_elong_EF1B/ribsomal_bS6"/>
</dbReference>
<dbReference type="eggNOG" id="ENOG5034A2U">
    <property type="taxonomic scope" value="Bacteria"/>
</dbReference>